<dbReference type="AlphaFoldDB" id="A0A319EEZ0"/>
<accession>A0A319EEZ0</accession>
<name>A0A319EEZ0_ASPSB</name>
<protein>
    <submittedName>
        <fullName evidence="1">Uncharacterized protein</fullName>
    </submittedName>
</protein>
<gene>
    <name evidence="1" type="ORF">BO78DRAFT_395979</name>
</gene>
<dbReference type="EMBL" id="KZ826337">
    <property type="protein sequence ID" value="PYI08110.1"/>
    <property type="molecule type" value="Genomic_DNA"/>
</dbReference>
<dbReference type="VEuPathDB" id="FungiDB:BO78DRAFT_395979"/>
<evidence type="ECO:0000313" key="2">
    <source>
        <dbReference type="Proteomes" id="UP000248423"/>
    </source>
</evidence>
<evidence type="ECO:0000313" key="1">
    <source>
        <dbReference type="EMBL" id="PYI08110.1"/>
    </source>
</evidence>
<reference evidence="1 2" key="1">
    <citation type="submission" date="2018-02" db="EMBL/GenBank/DDBJ databases">
        <title>The genomes of Aspergillus section Nigri reveals drivers in fungal speciation.</title>
        <authorList>
            <consortium name="DOE Joint Genome Institute"/>
            <person name="Vesth T.C."/>
            <person name="Nybo J."/>
            <person name="Theobald S."/>
            <person name="Brandl J."/>
            <person name="Frisvad J.C."/>
            <person name="Nielsen K.F."/>
            <person name="Lyhne E.K."/>
            <person name="Kogle M.E."/>
            <person name="Kuo A."/>
            <person name="Riley R."/>
            <person name="Clum A."/>
            <person name="Nolan M."/>
            <person name="Lipzen A."/>
            <person name="Salamov A."/>
            <person name="Henrissat B."/>
            <person name="Wiebenga A."/>
            <person name="De vries R.P."/>
            <person name="Grigoriev I.V."/>
            <person name="Mortensen U.H."/>
            <person name="Andersen M.R."/>
            <person name="Baker S.E."/>
        </authorList>
    </citation>
    <scope>NUCLEOTIDE SEQUENCE [LARGE SCALE GENOMIC DNA]</scope>
    <source>
        <strain evidence="1 2">CBS 121057</strain>
    </source>
</reference>
<proteinExistence type="predicted"/>
<dbReference type="Proteomes" id="UP000248423">
    <property type="component" value="Unassembled WGS sequence"/>
</dbReference>
<dbReference type="OrthoDB" id="3649348at2759"/>
<dbReference type="STRING" id="1448318.A0A319EEZ0"/>
<organism evidence="1 2">
    <name type="scientific">Aspergillus sclerotiicarbonarius (strain CBS 121057 / IBT 28362)</name>
    <dbReference type="NCBI Taxonomy" id="1448318"/>
    <lineage>
        <taxon>Eukaryota</taxon>
        <taxon>Fungi</taxon>
        <taxon>Dikarya</taxon>
        <taxon>Ascomycota</taxon>
        <taxon>Pezizomycotina</taxon>
        <taxon>Eurotiomycetes</taxon>
        <taxon>Eurotiomycetidae</taxon>
        <taxon>Eurotiales</taxon>
        <taxon>Aspergillaceae</taxon>
        <taxon>Aspergillus</taxon>
        <taxon>Aspergillus subgen. Circumdati</taxon>
    </lineage>
</organism>
<keyword evidence="2" id="KW-1185">Reference proteome</keyword>
<sequence length="138" mass="14532">MLPEYNVVYAGHNLSDAEREVPLVLAGCSPPPATLHTQVGSNDFTIPPRAVITGGGYSEGRFQALYQACAKAGGAITVPFFRTDNQLTDQLAAMGQGPAHASPEYPAAVTARLKAKLREVGVAPETNPSGTAGKTYWF</sequence>